<keyword evidence="3 5" id="KW-0547">Nucleotide-binding</keyword>
<proteinExistence type="inferred from homology"/>
<dbReference type="InParanoid" id="D6U347"/>
<gene>
    <name evidence="5" type="primary">fbiD</name>
    <name evidence="6" type="ORF">Krac_1722</name>
</gene>
<comment type="pathway">
    <text evidence="5">Cofactor biosynthesis; coenzyme F420 biosynthesis.</text>
</comment>
<evidence type="ECO:0000256" key="4">
    <source>
        <dbReference type="ARBA" id="ARBA00023134"/>
    </source>
</evidence>
<sequence length="204" mass="22515">MGHRALIPVKHLSAVKTRLSRHLTPEQRSTLVLDMLHRVIDALHASQALESISVVSADSEVLERARCWGAHGLQEEQPGHNEALAVAAHHAINHGADTLLTLSADLPLLCGQDVRAMIEQSETHQIVLAPSRDGTGTNALLARPPLVVPYVFGVNSLQHYIAQARSYQLSYMLYRSLGTELDIDTLEDLMLYWSYDHCETLAKG</sequence>
<dbReference type="UniPathway" id="UPA00071"/>
<dbReference type="InterPro" id="IPR029044">
    <property type="entry name" value="Nucleotide-diphossugar_trans"/>
</dbReference>
<dbReference type="InterPro" id="IPR002835">
    <property type="entry name" value="CofC"/>
</dbReference>
<evidence type="ECO:0000256" key="1">
    <source>
        <dbReference type="ARBA" id="ARBA00022679"/>
    </source>
</evidence>
<accession>D6U347</accession>
<dbReference type="GO" id="GO:0052645">
    <property type="term" value="P:F420-0 metabolic process"/>
    <property type="evidence" value="ECO:0007669"/>
    <property type="project" value="UniProtKB-UniRule"/>
</dbReference>
<dbReference type="GO" id="GO:0005525">
    <property type="term" value="F:GTP binding"/>
    <property type="evidence" value="ECO:0007669"/>
    <property type="project" value="UniProtKB-KW"/>
</dbReference>
<reference evidence="6 7" key="1">
    <citation type="journal article" date="2011" name="Stand. Genomic Sci.">
        <title>Non-contiguous finished genome sequence and contextual data of the filamentous soil bacterium Ktedonobacter racemifer type strain (SOSP1-21).</title>
        <authorList>
            <person name="Chang Y.J."/>
            <person name="Land M."/>
            <person name="Hauser L."/>
            <person name="Chertkov O."/>
            <person name="Del Rio T.G."/>
            <person name="Nolan M."/>
            <person name="Copeland A."/>
            <person name="Tice H."/>
            <person name="Cheng J.F."/>
            <person name="Lucas S."/>
            <person name="Han C."/>
            <person name="Goodwin L."/>
            <person name="Pitluck S."/>
            <person name="Ivanova N."/>
            <person name="Ovchinikova G."/>
            <person name="Pati A."/>
            <person name="Chen A."/>
            <person name="Palaniappan K."/>
            <person name="Mavromatis K."/>
            <person name="Liolios K."/>
            <person name="Brettin T."/>
            <person name="Fiebig A."/>
            <person name="Rohde M."/>
            <person name="Abt B."/>
            <person name="Goker M."/>
            <person name="Detter J.C."/>
            <person name="Woyke T."/>
            <person name="Bristow J."/>
            <person name="Eisen J.A."/>
            <person name="Markowitz V."/>
            <person name="Hugenholtz P."/>
            <person name="Kyrpides N.C."/>
            <person name="Klenk H.P."/>
            <person name="Lapidus A."/>
        </authorList>
    </citation>
    <scope>NUCLEOTIDE SEQUENCE [LARGE SCALE GENOMIC DNA]</scope>
    <source>
        <strain evidence="7">DSM 44963</strain>
    </source>
</reference>
<protein>
    <recommendedName>
        <fullName evidence="5">Phosphoenolpyruvate guanylyltransferase</fullName>
        <shortName evidence="5">PEP guanylyltransferase</shortName>
        <ecNumber evidence="5">2.7.7.105</ecNumber>
    </recommendedName>
</protein>
<dbReference type="RefSeq" id="WP_007918195.1">
    <property type="nucleotide sequence ID" value="NZ_ADVG01000004.1"/>
</dbReference>
<dbReference type="EMBL" id="ADVG01000004">
    <property type="protein sequence ID" value="EFH81051.1"/>
    <property type="molecule type" value="Genomic_DNA"/>
</dbReference>
<dbReference type="EC" id="2.7.7.105" evidence="5"/>
<keyword evidence="2 5" id="KW-0548">Nucleotidyltransferase</keyword>
<comment type="function">
    <text evidence="5">Guanylyltransferase that catalyzes the activation of phosphoenolpyruvate (PEP) as enolpyruvoyl-2-diphospho-5'-guanosine, via the condensation of PEP with GTP. It is involved in the biosynthesis of coenzyme F420, a hydride carrier cofactor.</text>
</comment>
<dbReference type="GO" id="GO:0043814">
    <property type="term" value="F:phospholactate guanylyltransferase activity"/>
    <property type="evidence" value="ECO:0007669"/>
    <property type="project" value="InterPro"/>
</dbReference>
<evidence type="ECO:0000256" key="2">
    <source>
        <dbReference type="ARBA" id="ARBA00022695"/>
    </source>
</evidence>
<evidence type="ECO:0000256" key="5">
    <source>
        <dbReference type="HAMAP-Rule" id="MF_02114"/>
    </source>
</evidence>
<organism evidence="6 7">
    <name type="scientific">Ktedonobacter racemifer DSM 44963</name>
    <dbReference type="NCBI Taxonomy" id="485913"/>
    <lineage>
        <taxon>Bacteria</taxon>
        <taxon>Bacillati</taxon>
        <taxon>Chloroflexota</taxon>
        <taxon>Ktedonobacteria</taxon>
        <taxon>Ktedonobacterales</taxon>
        <taxon>Ktedonobacteraceae</taxon>
        <taxon>Ktedonobacter</taxon>
    </lineage>
</organism>
<keyword evidence="4 5" id="KW-0342">GTP-binding</keyword>
<dbReference type="SUPFAM" id="SSF53448">
    <property type="entry name" value="Nucleotide-diphospho-sugar transferases"/>
    <property type="match status" value="1"/>
</dbReference>
<dbReference type="AlphaFoldDB" id="D6U347"/>
<dbReference type="NCBIfam" id="TIGR03552">
    <property type="entry name" value="F420_cofC"/>
    <property type="match status" value="1"/>
</dbReference>
<dbReference type="PANTHER" id="PTHR40392">
    <property type="entry name" value="2-PHOSPHO-L-LACTATE GUANYLYLTRANSFERASE"/>
    <property type="match status" value="1"/>
</dbReference>
<dbReference type="OrthoDB" id="9151145at2"/>
<evidence type="ECO:0000313" key="6">
    <source>
        <dbReference type="EMBL" id="EFH81051.1"/>
    </source>
</evidence>
<keyword evidence="7" id="KW-1185">Reference proteome</keyword>
<name>D6U347_KTERA</name>
<dbReference type="Pfam" id="PF01983">
    <property type="entry name" value="CofC"/>
    <property type="match status" value="1"/>
</dbReference>
<dbReference type="PANTHER" id="PTHR40392:SF1">
    <property type="entry name" value="2-PHOSPHO-L-LACTATE GUANYLYLTRANSFERASE"/>
    <property type="match status" value="1"/>
</dbReference>
<comment type="similarity">
    <text evidence="5">Belongs to the CofC family.</text>
</comment>
<evidence type="ECO:0000256" key="3">
    <source>
        <dbReference type="ARBA" id="ARBA00022741"/>
    </source>
</evidence>
<comment type="caution">
    <text evidence="6">The sequence shown here is derived from an EMBL/GenBank/DDBJ whole genome shotgun (WGS) entry which is preliminary data.</text>
</comment>
<dbReference type="eggNOG" id="COG1920">
    <property type="taxonomic scope" value="Bacteria"/>
</dbReference>
<evidence type="ECO:0000313" key="7">
    <source>
        <dbReference type="Proteomes" id="UP000004508"/>
    </source>
</evidence>
<keyword evidence="1 5" id="KW-0808">Transferase</keyword>
<dbReference type="STRING" id="485913.Krac_1722"/>
<dbReference type="Gene3D" id="3.90.550.10">
    <property type="entry name" value="Spore Coat Polysaccharide Biosynthesis Protein SpsA, Chain A"/>
    <property type="match status" value="1"/>
</dbReference>
<dbReference type="HAMAP" id="MF_02114">
    <property type="entry name" value="CofC"/>
    <property type="match status" value="1"/>
</dbReference>
<dbReference type="Proteomes" id="UP000004508">
    <property type="component" value="Unassembled WGS sequence"/>
</dbReference>
<comment type="catalytic activity">
    <reaction evidence="5">
        <text>phosphoenolpyruvate + GTP + H(+) = enolpyruvoyl-2-diphospho-5'-guanosine + diphosphate</text>
        <dbReference type="Rhea" id="RHEA:30519"/>
        <dbReference type="ChEBI" id="CHEBI:15378"/>
        <dbReference type="ChEBI" id="CHEBI:33019"/>
        <dbReference type="ChEBI" id="CHEBI:37565"/>
        <dbReference type="ChEBI" id="CHEBI:58702"/>
        <dbReference type="ChEBI" id="CHEBI:143701"/>
        <dbReference type="EC" id="2.7.7.105"/>
    </reaction>
</comment>